<gene>
    <name evidence="3" type="ORF">DAPPUDRAFT_338008</name>
</gene>
<dbReference type="InParanoid" id="E9I2E9"/>
<dbReference type="KEGG" id="dpx:DAPPUDRAFT_338008"/>
<feature type="compositionally biased region" description="Basic residues" evidence="1">
    <location>
        <begin position="162"/>
        <end position="174"/>
    </location>
</feature>
<evidence type="ECO:0000256" key="1">
    <source>
        <dbReference type="SAM" id="MobiDB-lite"/>
    </source>
</evidence>
<organism evidence="3 4">
    <name type="scientific">Daphnia pulex</name>
    <name type="common">Water flea</name>
    <dbReference type="NCBI Taxonomy" id="6669"/>
    <lineage>
        <taxon>Eukaryota</taxon>
        <taxon>Metazoa</taxon>
        <taxon>Ecdysozoa</taxon>
        <taxon>Arthropoda</taxon>
        <taxon>Crustacea</taxon>
        <taxon>Branchiopoda</taxon>
        <taxon>Diplostraca</taxon>
        <taxon>Cladocera</taxon>
        <taxon>Anomopoda</taxon>
        <taxon>Daphniidae</taxon>
        <taxon>Daphnia</taxon>
    </lineage>
</organism>
<evidence type="ECO:0000256" key="2">
    <source>
        <dbReference type="SAM" id="SignalP"/>
    </source>
</evidence>
<accession>E9I2E9</accession>
<dbReference type="HOGENOM" id="CLU_1361658_0_0_1"/>
<feature type="region of interest" description="Disordered" evidence="1">
    <location>
        <begin position="43"/>
        <end position="80"/>
    </location>
</feature>
<feature type="compositionally biased region" description="Polar residues" evidence="1">
    <location>
        <begin position="177"/>
        <end position="187"/>
    </location>
</feature>
<reference evidence="3 4" key="1">
    <citation type="journal article" date="2011" name="Science">
        <title>The ecoresponsive genome of Daphnia pulex.</title>
        <authorList>
            <person name="Colbourne J.K."/>
            <person name="Pfrender M.E."/>
            <person name="Gilbert D."/>
            <person name="Thomas W.K."/>
            <person name="Tucker A."/>
            <person name="Oakley T.H."/>
            <person name="Tokishita S."/>
            <person name="Aerts A."/>
            <person name="Arnold G.J."/>
            <person name="Basu M.K."/>
            <person name="Bauer D.J."/>
            <person name="Caceres C.E."/>
            <person name="Carmel L."/>
            <person name="Casola C."/>
            <person name="Choi J.H."/>
            <person name="Detter J.C."/>
            <person name="Dong Q."/>
            <person name="Dusheyko S."/>
            <person name="Eads B.D."/>
            <person name="Frohlich T."/>
            <person name="Geiler-Samerotte K.A."/>
            <person name="Gerlach D."/>
            <person name="Hatcher P."/>
            <person name="Jogdeo S."/>
            <person name="Krijgsveld J."/>
            <person name="Kriventseva E.V."/>
            <person name="Kultz D."/>
            <person name="Laforsch C."/>
            <person name="Lindquist E."/>
            <person name="Lopez J."/>
            <person name="Manak J.R."/>
            <person name="Muller J."/>
            <person name="Pangilinan J."/>
            <person name="Patwardhan R.P."/>
            <person name="Pitluck S."/>
            <person name="Pritham E.J."/>
            <person name="Rechtsteiner A."/>
            <person name="Rho M."/>
            <person name="Rogozin I.B."/>
            <person name="Sakarya O."/>
            <person name="Salamov A."/>
            <person name="Schaack S."/>
            <person name="Shapiro H."/>
            <person name="Shiga Y."/>
            <person name="Skalitzky C."/>
            <person name="Smith Z."/>
            <person name="Souvorov A."/>
            <person name="Sung W."/>
            <person name="Tang Z."/>
            <person name="Tsuchiya D."/>
            <person name="Tu H."/>
            <person name="Vos H."/>
            <person name="Wang M."/>
            <person name="Wolf Y.I."/>
            <person name="Yamagata H."/>
            <person name="Yamada T."/>
            <person name="Ye Y."/>
            <person name="Shaw J.R."/>
            <person name="Andrews J."/>
            <person name="Crease T.J."/>
            <person name="Tang H."/>
            <person name="Lucas S.M."/>
            <person name="Robertson H.M."/>
            <person name="Bork P."/>
            <person name="Koonin E.V."/>
            <person name="Zdobnov E.M."/>
            <person name="Grigoriev I.V."/>
            <person name="Lynch M."/>
            <person name="Boore J.L."/>
        </authorList>
    </citation>
    <scope>NUCLEOTIDE SEQUENCE [LARGE SCALE GENOMIC DNA]</scope>
</reference>
<feature type="region of interest" description="Disordered" evidence="1">
    <location>
        <begin position="155"/>
        <end position="189"/>
    </location>
</feature>
<dbReference type="AlphaFoldDB" id="E9I2E9"/>
<feature type="chain" id="PRO_5003242160" evidence="2">
    <location>
        <begin position="20"/>
        <end position="201"/>
    </location>
</feature>
<keyword evidence="4" id="KW-1185">Reference proteome</keyword>
<keyword evidence="2" id="KW-0732">Signal</keyword>
<feature type="signal peptide" evidence="2">
    <location>
        <begin position="1"/>
        <end position="19"/>
    </location>
</feature>
<evidence type="ECO:0000313" key="4">
    <source>
        <dbReference type="Proteomes" id="UP000000305"/>
    </source>
</evidence>
<feature type="compositionally biased region" description="Low complexity" evidence="1">
    <location>
        <begin position="47"/>
        <end position="80"/>
    </location>
</feature>
<evidence type="ECO:0000313" key="3">
    <source>
        <dbReference type="EMBL" id="EFX61831.1"/>
    </source>
</evidence>
<dbReference type="EMBL" id="GL734073">
    <property type="protein sequence ID" value="EFX61831.1"/>
    <property type="molecule type" value="Genomic_DNA"/>
</dbReference>
<dbReference type="Proteomes" id="UP000000305">
    <property type="component" value="Unassembled WGS sequence"/>
</dbReference>
<proteinExistence type="predicted"/>
<sequence>MKFLPIFFVLLAVVCLAVAAGEVHGGICNSQKTPTKLIARRTWPSQTATTAKPTTIKTTSSPSTTTAEPSTVSTTLTTTTTKATTTTPLPILFNCTISDPGCEQVKRIREFLSTHPIGTSLCPPLHHIGILSSGGRTNTSVKTHPADTSLQANNIGLQHQQRQSRSKSTTRKLKSMNFRQNSPSTANLGDGTLVSVPVCRL</sequence>
<name>E9I2E9_DAPPU</name>
<protein>
    <submittedName>
        <fullName evidence="3">Uncharacterized protein</fullName>
    </submittedName>
</protein>